<dbReference type="InterPro" id="IPR024338">
    <property type="entry name" value="MID1/Yam8"/>
</dbReference>
<dbReference type="GO" id="GO:0098703">
    <property type="term" value="P:calcium ion import across plasma membrane"/>
    <property type="evidence" value="ECO:0007669"/>
    <property type="project" value="InterPro"/>
</dbReference>
<dbReference type="PANTHER" id="PTHR39142">
    <property type="entry name" value="MID1P"/>
    <property type="match status" value="1"/>
</dbReference>
<protein>
    <recommendedName>
        <fullName evidence="4">Calcium influx-promoting protein ehs1</fullName>
    </recommendedName>
</protein>
<dbReference type="AlphaFoldDB" id="A0A8H4PU22"/>
<dbReference type="PANTHER" id="PTHR39142:SF1">
    <property type="entry name" value="AEL197CP"/>
    <property type="match status" value="1"/>
</dbReference>
<dbReference type="GO" id="GO:0005262">
    <property type="term" value="F:calcium channel activity"/>
    <property type="evidence" value="ECO:0007669"/>
    <property type="project" value="InterPro"/>
</dbReference>
<keyword evidence="1" id="KW-0732">Signal</keyword>
<reference evidence="2 3" key="1">
    <citation type="journal article" date="2020" name="Genome Biol. Evol.">
        <title>A new high-quality draft genome assembly of the Chinese cordyceps Ophiocordyceps sinensis.</title>
        <authorList>
            <person name="Shu R."/>
            <person name="Zhang J."/>
            <person name="Meng Q."/>
            <person name="Zhang H."/>
            <person name="Zhou G."/>
            <person name="Li M."/>
            <person name="Wu P."/>
            <person name="Zhao Y."/>
            <person name="Chen C."/>
            <person name="Qin Q."/>
        </authorList>
    </citation>
    <scope>NUCLEOTIDE SEQUENCE [LARGE SCALE GENOMIC DNA]</scope>
    <source>
        <strain evidence="2 3">IOZ07</strain>
    </source>
</reference>
<dbReference type="EMBL" id="JAAVMX010000003">
    <property type="protein sequence ID" value="KAF4510476.1"/>
    <property type="molecule type" value="Genomic_DNA"/>
</dbReference>
<evidence type="ECO:0008006" key="4">
    <source>
        <dbReference type="Google" id="ProtNLM"/>
    </source>
</evidence>
<accession>A0A8H4PU22</accession>
<comment type="caution">
    <text evidence="2">The sequence shown here is derived from an EMBL/GenBank/DDBJ whole genome shotgun (WGS) entry which is preliminary data.</text>
</comment>
<sequence>MLSNPPQPRLATSLAASLLLLATSSLLFSPSVALAAELPLDSFISPAAAAHEFSNLLAEAPYEPKFDLFGHDVFRRAPPGVATLENNKVTALNLKPGSTACFVLERGAMFGNGADGSSETFPKPVHISANTCLQPANNATDRNGSSAPQLILSISNSSQSACSTPTQNPSETGGRVFREGAVMLGTNATGEVFIGVTAPNVSSNFQGVYNFELAVSLDDYVHRFENGGRAELLWMDSDSTSALLVTRNLTENEGDIRRIMGEEPPYDLYVSNKEAPAIYGLTHSVCGLQNMAQIKVGRMRDGLRNGPVATGMTLRGPGGFPKQQFHFVDLNASSSYAGILVKKSNMTGLGRRQEGNPAIGSIVFQATEFETVSGTNCKIVTDLEFCDEIQYAVPGNDQKFNNTALAKAYDDYVKAMYANFEKAMMQIPCEAPKTSQYSLSRNCDDCKVAYKRWLCTVSMPRCEDFGSGNKRALERNAGQAFPNGTRLPDDIRASLEGKPYSMVSRNKFIDEQIQPGPYKEVLPCDDLCYEVVRSCPSKLGFKCPLPDLTSFDFSYGQRGQNGSTVSCNYPGEARTPMSAARALLPDLVLLSCFLVTAGLTLG</sequence>
<dbReference type="OrthoDB" id="5405745at2759"/>
<dbReference type="Pfam" id="PF12929">
    <property type="entry name" value="Mid1"/>
    <property type="match status" value="1"/>
</dbReference>
<proteinExistence type="predicted"/>
<organism evidence="2 3">
    <name type="scientific">Ophiocordyceps sinensis</name>
    <dbReference type="NCBI Taxonomy" id="72228"/>
    <lineage>
        <taxon>Eukaryota</taxon>
        <taxon>Fungi</taxon>
        <taxon>Dikarya</taxon>
        <taxon>Ascomycota</taxon>
        <taxon>Pezizomycotina</taxon>
        <taxon>Sordariomycetes</taxon>
        <taxon>Hypocreomycetidae</taxon>
        <taxon>Hypocreales</taxon>
        <taxon>Ophiocordycipitaceae</taxon>
        <taxon>Ophiocordyceps</taxon>
    </lineage>
</organism>
<name>A0A8H4PU22_9HYPO</name>
<dbReference type="Proteomes" id="UP000557566">
    <property type="component" value="Unassembled WGS sequence"/>
</dbReference>
<evidence type="ECO:0000256" key="1">
    <source>
        <dbReference type="SAM" id="SignalP"/>
    </source>
</evidence>
<feature type="chain" id="PRO_5034791003" description="Calcium influx-promoting protein ehs1" evidence="1">
    <location>
        <begin position="36"/>
        <end position="602"/>
    </location>
</feature>
<feature type="signal peptide" evidence="1">
    <location>
        <begin position="1"/>
        <end position="35"/>
    </location>
</feature>
<evidence type="ECO:0000313" key="2">
    <source>
        <dbReference type="EMBL" id="KAF4510476.1"/>
    </source>
</evidence>
<gene>
    <name evidence="2" type="ORF">G6O67_002357</name>
</gene>
<evidence type="ECO:0000313" key="3">
    <source>
        <dbReference type="Proteomes" id="UP000557566"/>
    </source>
</evidence>
<keyword evidence="3" id="KW-1185">Reference proteome</keyword>